<evidence type="ECO:0000259" key="1">
    <source>
        <dbReference type="Pfam" id="PF07883"/>
    </source>
</evidence>
<dbReference type="AlphaFoldDB" id="L0K707"/>
<dbReference type="GO" id="GO:0016853">
    <property type="term" value="F:isomerase activity"/>
    <property type="evidence" value="ECO:0007669"/>
    <property type="project" value="UniProtKB-KW"/>
</dbReference>
<dbReference type="InterPro" id="IPR011051">
    <property type="entry name" value="RmlC_Cupin_sf"/>
</dbReference>
<dbReference type="KEGG" id="nou:Natoc_4217"/>
<dbReference type="PANTHER" id="PTHR36440:SF1">
    <property type="entry name" value="PUTATIVE (AFU_ORTHOLOGUE AFUA_8G07350)-RELATED"/>
    <property type="match status" value="1"/>
</dbReference>
<keyword evidence="2" id="KW-0614">Plasmid</keyword>
<accession>L0K707</accession>
<sequence>MGTSDPDGAEPTLETSFGERFVLDETDGESLRIETTLDPGVRRPLHSHPKQDERFLVHEGRLGLAVGSEEFVLEPGEEEGVAAGTPHTFWNASDGVLRMTTEHLPALRFADFLRAMVALDREDGLDADGMPANPLVGAALLHEYRDEMRPADIPAPVRRVVVPVLATVGNAFGYGVPDGSRSDADGVASSTSR</sequence>
<gene>
    <name evidence="2" type="ORF">Natoc_4217</name>
</gene>
<proteinExistence type="predicted"/>
<protein>
    <submittedName>
        <fullName evidence="2">Mannose-6-phosphate isomerase</fullName>
    </submittedName>
</protein>
<dbReference type="InterPro" id="IPR014710">
    <property type="entry name" value="RmlC-like_jellyroll"/>
</dbReference>
<dbReference type="Pfam" id="PF07883">
    <property type="entry name" value="Cupin_2"/>
    <property type="match status" value="1"/>
</dbReference>
<keyword evidence="3" id="KW-1185">Reference proteome</keyword>
<dbReference type="HOGENOM" id="CLU_108780_1_0_2"/>
<reference evidence="2 3" key="1">
    <citation type="submission" date="2012-11" db="EMBL/GenBank/DDBJ databases">
        <title>FINISHED of Natronococcus occultus SP4, DSM 3396.</title>
        <authorList>
            <consortium name="DOE Joint Genome Institute"/>
            <person name="Eisen J."/>
            <person name="Huntemann M."/>
            <person name="Wei C.-L."/>
            <person name="Han J."/>
            <person name="Detter J.C."/>
            <person name="Han C."/>
            <person name="Tapia R."/>
            <person name="Chen A."/>
            <person name="Kyrpides N."/>
            <person name="Mavromatis K."/>
            <person name="Markowitz V."/>
            <person name="Szeto E."/>
            <person name="Ivanova N."/>
            <person name="Mikhailova N."/>
            <person name="Ovchinnikova G."/>
            <person name="Pagani I."/>
            <person name="Pati A."/>
            <person name="Goodwin L."/>
            <person name="Nordberg H.P."/>
            <person name="Cantor M.N."/>
            <person name="Hua S.X."/>
            <person name="Woyke T."/>
            <person name="Eisen J."/>
            <person name="Klenk H.-P."/>
            <person name="Klenk H.-P."/>
        </authorList>
    </citation>
    <scope>NUCLEOTIDE SEQUENCE [LARGE SCALE GENOMIC DNA]</scope>
    <source>
        <strain evidence="2 3">SP4</strain>
        <plasmid evidence="3">Plasmid 2</plasmid>
    </source>
</reference>
<dbReference type="Proteomes" id="UP000010878">
    <property type="component" value="Plasmid 2"/>
</dbReference>
<evidence type="ECO:0000313" key="2">
    <source>
        <dbReference type="EMBL" id="AGB39913.1"/>
    </source>
</evidence>
<dbReference type="SUPFAM" id="SSF51182">
    <property type="entry name" value="RmlC-like cupins"/>
    <property type="match status" value="1"/>
</dbReference>
<evidence type="ECO:0000313" key="3">
    <source>
        <dbReference type="Proteomes" id="UP000010878"/>
    </source>
</evidence>
<dbReference type="InterPro" id="IPR053146">
    <property type="entry name" value="QDO-like"/>
</dbReference>
<dbReference type="PANTHER" id="PTHR36440">
    <property type="entry name" value="PUTATIVE (AFU_ORTHOLOGUE AFUA_8G07350)-RELATED"/>
    <property type="match status" value="1"/>
</dbReference>
<dbReference type="OrthoDB" id="307518at2157"/>
<feature type="domain" description="Cupin type-2" evidence="1">
    <location>
        <begin position="35"/>
        <end position="99"/>
    </location>
</feature>
<dbReference type="GeneID" id="14405943"/>
<dbReference type="RefSeq" id="WP_015323344.1">
    <property type="nucleotide sequence ID" value="NC_019976.1"/>
</dbReference>
<geneLocation type="plasmid" evidence="2">
    <name>2</name>
</geneLocation>
<dbReference type="Gene3D" id="2.60.120.10">
    <property type="entry name" value="Jelly Rolls"/>
    <property type="match status" value="1"/>
</dbReference>
<keyword evidence="2" id="KW-0413">Isomerase</keyword>
<name>L0K707_9EURY</name>
<organism evidence="2 3">
    <name type="scientific">Natronococcus occultus SP4</name>
    <dbReference type="NCBI Taxonomy" id="694430"/>
    <lineage>
        <taxon>Archaea</taxon>
        <taxon>Methanobacteriati</taxon>
        <taxon>Methanobacteriota</taxon>
        <taxon>Stenosarchaea group</taxon>
        <taxon>Halobacteria</taxon>
        <taxon>Halobacteriales</taxon>
        <taxon>Natrialbaceae</taxon>
        <taxon>Natronococcus</taxon>
    </lineage>
</organism>
<dbReference type="EMBL" id="CP003931">
    <property type="protein sequence ID" value="AGB39913.1"/>
    <property type="molecule type" value="Genomic_DNA"/>
</dbReference>
<dbReference type="InterPro" id="IPR013096">
    <property type="entry name" value="Cupin_2"/>
</dbReference>